<dbReference type="EMBL" id="LCBN01000021">
    <property type="protein sequence ID" value="KKS13599.1"/>
    <property type="molecule type" value="Genomic_DNA"/>
</dbReference>
<protein>
    <recommendedName>
        <fullName evidence="5">Polymerase beta nucleotidyltransferase domain-containing protein</fullName>
    </recommendedName>
</protein>
<accession>A0A0G0WLF7</accession>
<dbReference type="CDD" id="cd05403">
    <property type="entry name" value="NT_KNTase_like"/>
    <property type="match status" value="1"/>
</dbReference>
<dbReference type="SUPFAM" id="SSF81301">
    <property type="entry name" value="Nucleotidyltransferase"/>
    <property type="match status" value="1"/>
</dbReference>
<dbReference type="AlphaFoldDB" id="A0A0G0WLF7"/>
<evidence type="ECO:0000313" key="3">
    <source>
        <dbReference type="EMBL" id="KKS13599.1"/>
    </source>
</evidence>
<dbReference type="Pfam" id="PF01022">
    <property type="entry name" value="HTH_5"/>
    <property type="match status" value="1"/>
</dbReference>
<name>A0A0G0WLF7_9BACT</name>
<dbReference type="GO" id="GO:0003700">
    <property type="term" value="F:DNA-binding transcription factor activity"/>
    <property type="evidence" value="ECO:0007669"/>
    <property type="project" value="InterPro"/>
</dbReference>
<evidence type="ECO:0000259" key="1">
    <source>
        <dbReference type="Pfam" id="PF01022"/>
    </source>
</evidence>
<dbReference type="InterPro" id="IPR036388">
    <property type="entry name" value="WH-like_DNA-bd_sf"/>
</dbReference>
<dbReference type="Proteomes" id="UP000034753">
    <property type="component" value="Unassembled WGS sequence"/>
</dbReference>
<gene>
    <name evidence="3" type="ORF">UU67_C0021G0002</name>
</gene>
<dbReference type="InterPro" id="IPR001845">
    <property type="entry name" value="HTH_ArsR_DNA-bd_dom"/>
</dbReference>
<organism evidence="3 4">
    <name type="scientific">Candidatus Daviesbacteria bacterium GW2011_GWB1_41_5</name>
    <dbReference type="NCBI Taxonomy" id="1618429"/>
    <lineage>
        <taxon>Bacteria</taxon>
        <taxon>Candidatus Daviesiibacteriota</taxon>
    </lineage>
</organism>
<dbReference type="CDD" id="cd00090">
    <property type="entry name" value="HTH_ARSR"/>
    <property type="match status" value="1"/>
</dbReference>
<feature type="domain" description="HTH arsR-type" evidence="1">
    <location>
        <begin position="44"/>
        <end position="72"/>
    </location>
</feature>
<proteinExistence type="predicted"/>
<dbReference type="InterPro" id="IPR002934">
    <property type="entry name" value="Polymerase_NTP_transf_dom"/>
</dbReference>
<evidence type="ECO:0000313" key="4">
    <source>
        <dbReference type="Proteomes" id="UP000034753"/>
    </source>
</evidence>
<sequence>MVVRSSRNIYIALATLLEHMLQKYTRYRVLREFFDCPTKDFHMRELSRRTKIAQPSVTNHLNSLVKEGLVIKEKKGIYPTYVANRDNVLFKLYKKSDVILRIKQTGLGDYIYDACQPDAIVLFGSSAKGEDLENSDIDLFIQAPEKRLNLLQYEKKLNRKINLFFEENFSRLSGELKNNIINGTVLNGYLKVF</sequence>
<dbReference type="GO" id="GO:0016779">
    <property type="term" value="F:nucleotidyltransferase activity"/>
    <property type="evidence" value="ECO:0007669"/>
    <property type="project" value="InterPro"/>
</dbReference>
<dbReference type="InterPro" id="IPR011991">
    <property type="entry name" value="ArsR-like_HTH"/>
</dbReference>
<dbReference type="InterPro" id="IPR043519">
    <property type="entry name" value="NT_sf"/>
</dbReference>
<dbReference type="Gene3D" id="3.30.460.10">
    <property type="entry name" value="Beta Polymerase, domain 2"/>
    <property type="match status" value="1"/>
</dbReference>
<comment type="caution">
    <text evidence="3">The sequence shown here is derived from an EMBL/GenBank/DDBJ whole genome shotgun (WGS) entry which is preliminary data.</text>
</comment>
<dbReference type="SUPFAM" id="SSF46785">
    <property type="entry name" value="Winged helix' DNA-binding domain"/>
    <property type="match status" value="1"/>
</dbReference>
<dbReference type="Gene3D" id="1.10.10.10">
    <property type="entry name" value="Winged helix-like DNA-binding domain superfamily/Winged helix DNA-binding domain"/>
    <property type="match status" value="1"/>
</dbReference>
<dbReference type="InterPro" id="IPR036390">
    <property type="entry name" value="WH_DNA-bd_sf"/>
</dbReference>
<reference evidence="3 4" key="1">
    <citation type="journal article" date="2015" name="Nature">
        <title>rRNA introns, odd ribosomes, and small enigmatic genomes across a large radiation of phyla.</title>
        <authorList>
            <person name="Brown C.T."/>
            <person name="Hug L.A."/>
            <person name="Thomas B.C."/>
            <person name="Sharon I."/>
            <person name="Castelle C.J."/>
            <person name="Singh A."/>
            <person name="Wilkins M.J."/>
            <person name="Williams K.H."/>
            <person name="Banfield J.F."/>
        </authorList>
    </citation>
    <scope>NUCLEOTIDE SEQUENCE [LARGE SCALE GENOMIC DNA]</scope>
</reference>
<dbReference type="Pfam" id="PF01909">
    <property type="entry name" value="NTP_transf_2"/>
    <property type="match status" value="1"/>
</dbReference>
<evidence type="ECO:0008006" key="5">
    <source>
        <dbReference type="Google" id="ProtNLM"/>
    </source>
</evidence>
<evidence type="ECO:0000259" key="2">
    <source>
        <dbReference type="Pfam" id="PF01909"/>
    </source>
</evidence>
<feature type="domain" description="Polymerase nucleotidyl transferase" evidence="2">
    <location>
        <begin position="118"/>
        <end position="182"/>
    </location>
</feature>